<dbReference type="RefSeq" id="WP_379524221.1">
    <property type="nucleotide sequence ID" value="NZ_JBHSPA010000115.1"/>
</dbReference>
<reference evidence="3" key="1">
    <citation type="journal article" date="2019" name="Int. J. Syst. Evol. Microbiol.">
        <title>The Global Catalogue of Microorganisms (GCM) 10K type strain sequencing project: providing services to taxonomists for standard genome sequencing and annotation.</title>
        <authorList>
            <consortium name="The Broad Institute Genomics Platform"/>
            <consortium name="The Broad Institute Genome Sequencing Center for Infectious Disease"/>
            <person name="Wu L."/>
            <person name="Ma J."/>
        </authorList>
    </citation>
    <scope>NUCLEOTIDE SEQUENCE [LARGE SCALE GENOMIC DNA]</scope>
    <source>
        <strain evidence="3">CCUG 53903</strain>
    </source>
</reference>
<protein>
    <submittedName>
        <fullName evidence="2">CaiB/BaiF CoA transferase family protein</fullName>
    </submittedName>
</protein>
<dbReference type="Gene3D" id="3.30.1540.10">
    <property type="entry name" value="formyl-coa transferase, domain 3"/>
    <property type="match status" value="1"/>
</dbReference>
<keyword evidence="3" id="KW-1185">Reference proteome</keyword>
<comment type="caution">
    <text evidence="2">The sequence shown here is derived from an EMBL/GenBank/DDBJ whole genome shotgun (WGS) entry which is preliminary data.</text>
</comment>
<dbReference type="InterPro" id="IPR044855">
    <property type="entry name" value="CoA-Trfase_III_dom3_sf"/>
</dbReference>
<dbReference type="Gene3D" id="3.40.50.10540">
    <property type="entry name" value="Crotonobetainyl-coa:carnitine coa-transferase, domain 1"/>
    <property type="match status" value="1"/>
</dbReference>
<dbReference type="Pfam" id="PF02515">
    <property type="entry name" value="CoA_transf_3"/>
    <property type="match status" value="1"/>
</dbReference>
<dbReference type="InterPro" id="IPR023606">
    <property type="entry name" value="CoA-Trfase_III_dom_1_sf"/>
</dbReference>
<accession>A0ABW1DC66</accession>
<evidence type="ECO:0000313" key="2">
    <source>
        <dbReference type="EMBL" id="MFC5834810.1"/>
    </source>
</evidence>
<evidence type="ECO:0000256" key="1">
    <source>
        <dbReference type="ARBA" id="ARBA00022679"/>
    </source>
</evidence>
<gene>
    <name evidence="2" type="ORF">ACFPZ3_64140</name>
</gene>
<dbReference type="InterPro" id="IPR050483">
    <property type="entry name" value="CoA-transferase_III_domain"/>
</dbReference>
<dbReference type="InterPro" id="IPR003673">
    <property type="entry name" value="CoA-Trfase_fam_III"/>
</dbReference>
<evidence type="ECO:0000313" key="3">
    <source>
        <dbReference type="Proteomes" id="UP001596058"/>
    </source>
</evidence>
<name>A0ABW1DC66_9ACTN</name>
<organism evidence="2 3">
    <name type="scientific">Nonomuraea insulae</name>
    <dbReference type="NCBI Taxonomy" id="1616787"/>
    <lineage>
        <taxon>Bacteria</taxon>
        <taxon>Bacillati</taxon>
        <taxon>Actinomycetota</taxon>
        <taxon>Actinomycetes</taxon>
        <taxon>Streptosporangiales</taxon>
        <taxon>Streptosporangiaceae</taxon>
        <taxon>Nonomuraea</taxon>
    </lineage>
</organism>
<proteinExistence type="predicted"/>
<dbReference type="PANTHER" id="PTHR48207:SF3">
    <property type="entry name" value="SUCCINATE--HYDROXYMETHYLGLUTARATE COA-TRANSFERASE"/>
    <property type="match status" value="1"/>
</dbReference>
<dbReference type="SUPFAM" id="SSF89796">
    <property type="entry name" value="CoA-transferase family III (CaiB/BaiF)"/>
    <property type="match status" value="1"/>
</dbReference>
<dbReference type="Proteomes" id="UP001596058">
    <property type="component" value="Unassembled WGS sequence"/>
</dbReference>
<dbReference type="EMBL" id="JBHSPA010000115">
    <property type="protein sequence ID" value="MFC5834810.1"/>
    <property type="molecule type" value="Genomic_DNA"/>
</dbReference>
<dbReference type="PANTHER" id="PTHR48207">
    <property type="entry name" value="SUCCINATE--HYDROXYMETHYLGLUTARATE COA-TRANSFERASE"/>
    <property type="match status" value="1"/>
</dbReference>
<sequence length="396" mass="42153">MAANPASPEIRQPLRGVRVLEFGHVAAGPFASSLLADLGADVVKVEPPGGDQMRAWPPLARDDDDTFSHNFAAVNRNKRSVAADLRVPEEATRVRSLCAAADVIVENYRPGVLDRLGFGFDEVSDGHRGMVYCSISGFGRASAHASAGAYDVVIQAMSGLMSVTGEPGRPPVKSGVPVADFVTGLYAAFTAAALLPQVRRTGSSVHVDCSMLDCMLGVSALQTSAYWGSGQDEGPLGSAHPRNAPYQAFSGSDRPFVLAAGNQRLWRSTCEVAGTEHLLDDPRFADQVSRVAHQGELAELLQGSFGRKPAAHWVTELRRRGVPVSLVNRFSEILSDEHVAESGLVSEVPVPIAGPTSMLNFPVRIAGAPGTVVRRPPLLGEHTDEVLADWTAPHDR</sequence>
<keyword evidence="1 2" id="KW-0808">Transferase</keyword>
<dbReference type="GO" id="GO:0016740">
    <property type="term" value="F:transferase activity"/>
    <property type="evidence" value="ECO:0007669"/>
    <property type="project" value="UniProtKB-KW"/>
</dbReference>